<evidence type="ECO:0000313" key="3">
    <source>
        <dbReference type="Proteomes" id="UP001566476"/>
    </source>
</evidence>
<feature type="compositionally biased region" description="Low complexity" evidence="1">
    <location>
        <begin position="92"/>
        <end position="103"/>
    </location>
</feature>
<comment type="caution">
    <text evidence="2">The sequence shown here is derived from an EMBL/GenBank/DDBJ whole genome shotgun (WGS) entry which is preliminary data.</text>
</comment>
<name>A0ABV4I806_9ACTN</name>
<feature type="compositionally biased region" description="Basic and acidic residues" evidence="1">
    <location>
        <begin position="77"/>
        <end position="86"/>
    </location>
</feature>
<organism evidence="2 3">
    <name type="scientific">Kineococcus mangrovi</name>
    <dbReference type="NCBI Taxonomy" id="1660183"/>
    <lineage>
        <taxon>Bacteria</taxon>
        <taxon>Bacillati</taxon>
        <taxon>Actinomycetota</taxon>
        <taxon>Actinomycetes</taxon>
        <taxon>Kineosporiales</taxon>
        <taxon>Kineosporiaceae</taxon>
        <taxon>Kineococcus</taxon>
    </lineage>
</organism>
<sequence length="146" mass="15898">MNQPHHRLDHLSTEDLHEIAAGVVAAAELAEVIGRHLGQDARPPRTAVGAGRGRQPRRALRCCTTATRPPPAAAPRRPHEITRDAVEPMTGSKSAAATAATTKTARRTALLRPTGFEAGAGTLRIIVSFLDVGRRSRRRLVRLRRW</sequence>
<keyword evidence="3" id="KW-1185">Reference proteome</keyword>
<evidence type="ECO:0000313" key="2">
    <source>
        <dbReference type="EMBL" id="MEZ0493347.1"/>
    </source>
</evidence>
<protein>
    <submittedName>
        <fullName evidence="2">Uncharacterized protein</fullName>
    </submittedName>
</protein>
<reference evidence="2 3" key="1">
    <citation type="submission" date="2024-07" db="EMBL/GenBank/DDBJ databases">
        <authorList>
            <person name="Thanompreechachai J."/>
            <person name="Duangmal K."/>
        </authorList>
    </citation>
    <scope>NUCLEOTIDE SEQUENCE [LARGE SCALE GENOMIC DNA]</scope>
    <source>
        <strain evidence="2 3">TBRC 1896</strain>
    </source>
</reference>
<evidence type="ECO:0000256" key="1">
    <source>
        <dbReference type="SAM" id="MobiDB-lite"/>
    </source>
</evidence>
<dbReference type="RefSeq" id="WP_370719592.1">
    <property type="nucleotide sequence ID" value="NZ_JBGGTQ010000006.1"/>
</dbReference>
<accession>A0ABV4I806</accession>
<dbReference type="Proteomes" id="UP001566476">
    <property type="component" value="Unassembled WGS sequence"/>
</dbReference>
<feature type="region of interest" description="Disordered" evidence="1">
    <location>
        <begin position="65"/>
        <end position="104"/>
    </location>
</feature>
<gene>
    <name evidence="2" type="ORF">AB2L28_13995</name>
</gene>
<proteinExistence type="predicted"/>
<dbReference type="EMBL" id="JBGGTQ010000006">
    <property type="protein sequence ID" value="MEZ0493347.1"/>
    <property type="molecule type" value="Genomic_DNA"/>
</dbReference>